<gene>
    <name evidence="2" type="ORF">OHC33_004145</name>
</gene>
<protein>
    <submittedName>
        <fullName evidence="2">Uncharacterized protein</fullName>
    </submittedName>
</protein>
<evidence type="ECO:0000256" key="1">
    <source>
        <dbReference type="SAM" id="MobiDB-lite"/>
    </source>
</evidence>
<dbReference type="SUPFAM" id="SSF47095">
    <property type="entry name" value="HMG-box"/>
    <property type="match status" value="1"/>
</dbReference>
<feature type="region of interest" description="Disordered" evidence="1">
    <location>
        <begin position="132"/>
        <end position="166"/>
    </location>
</feature>
<organism evidence="2 3">
    <name type="scientific">Knufia fluminis</name>
    <dbReference type="NCBI Taxonomy" id="191047"/>
    <lineage>
        <taxon>Eukaryota</taxon>
        <taxon>Fungi</taxon>
        <taxon>Dikarya</taxon>
        <taxon>Ascomycota</taxon>
        <taxon>Pezizomycotina</taxon>
        <taxon>Eurotiomycetes</taxon>
        <taxon>Chaetothyriomycetidae</taxon>
        <taxon>Chaetothyriales</taxon>
        <taxon>Trichomeriaceae</taxon>
        <taxon>Knufia</taxon>
    </lineage>
</organism>
<accession>A0AAN8EFJ6</accession>
<dbReference type="AlphaFoldDB" id="A0AAN8EFJ6"/>
<proteinExistence type="predicted"/>
<feature type="region of interest" description="Disordered" evidence="1">
    <location>
        <begin position="1"/>
        <end position="82"/>
    </location>
</feature>
<feature type="compositionally biased region" description="Basic and acidic residues" evidence="1">
    <location>
        <begin position="38"/>
        <end position="65"/>
    </location>
</feature>
<feature type="compositionally biased region" description="Low complexity" evidence="1">
    <location>
        <begin position="143"/>
        <end position="156"/>
    </location>
</feature>
<keyword evidence="3" id="KW-1185">Reference proteome</keyword>
<sequence>MADSTKTSAGMGRVVPIEGYTAPTDSQEQNTEKRRRMEKLGAIRSTRVEKYKTARPRLTTEEVRRKYGLPHRKRRAPLSPDRLMDWAPSETLEHAGWSDLESPPVGQWNTHVDGRTFADLATSHERRAHVSLPTIEEEPEPTSEPTSTVITTPSTSAKNQDETSDEDTARLLRGLNINSTSPYELFTNHMRPWFEVGYPDPEQLQDRIDEEWRKLSNDLRLLWQKRYEKHVRGYDA</sequence>
<comment type="caution">
    <text evidence="2">The sequence shown here is derived from an EMBL/GenBank/DDBJ whole genome shotgun (WGS) entry which is preliminary data.</text>
</comment>
<dbReference type="Proteomes" id="UP001316803">
    <property type="component" value="Unassembled WGS sequence"/>
</dbReference>
<dbReference type="EMBL" id="JAKLMC020000008">
    <property type="protein sequence ID" value="KAK5954423.1"/>
    <property type="molecule type" value="Genomic_DNA"/>
</dbReference>
<name>A0AAN8EFJ6_9EURO</name>
<evidence type="ECO:0000313" key="2">
    <source>
        <dbReference type="EMBL" id="KAK5954423.1"/>
    </source>
</evidence>
<dbReference type="Gene3D" id="1.10.30.10">
    <property type="entry name" value="High mobility group box domain"/>
    <property type="match status" value="1"/>
</dbReference>
<reference evidence="2 3" key="1">
    <citation type="submission" date="2022-12" db="EMBL/GenBank/DDBJ databases">
        <title>Genomic features and morphological characterization of a novel Knufia sp. strain isolated from spacecraft assembly facility.</title>
        <authorList>
            <person name="Teixeira M."/>
            <person name="Chander A.M."/>
            <person name="Stajich J.E."/>
            <person name="Venkateswaran K."/>
        </authorList>
    </citation>
    <scope>NUCLEOTIDE SEQUENCE [LARGE SCALE GENOMIC DNA]</scope>
    <source>
        <strain evidence="2 3">FJI-L2-BK-P2</strain>
    </source>
</reference>
<feature type="compositionally biased region" description="Basic residues" evidence="1">
    <location>
        <begin position="66"/>
        <end position="76"/>
    </location>
</feature>
<evidence type="ECO:0000313" key="3">
    <source>
        <dbReference type="Proteomes" id="UP001316803"/>
    </source>
</evidence>
<dbReference type="InterPro" id="IPR036910">
    <property type="entry name" value="HMG_box_dom_sf"/>
</dbReference>